<dbReference type="Proteomes" id="UP001159428">
    <property type="component" value="Unassembled WGS sequence"/>
</dbReference>
<protein>
    <submittedName>
        <fullName evidence="1">Uncharacterized protein</fullName>
    </submittedName>
</protein>
<dbReference type="AlphaFoldDB" id="A0AAU9XVN8"/>
<reference evidence="1 2" key="1">
    <citation type="submission" date="2022-05" db="EMBL/GenBank/DDBJ databases">
        <authorList>
            <consortium name="Genoscope - CEA"/>
            <person name="William W."/>
        </authorList>
    </citation>
    <scope>NUCLEOTIDE SEQUENCE [LARGE SCALE GENOMIC DNA]</scope>
</reference>
<name>A0AAU9XVN8_9CNID</name>
<evidence type="ECO:0000313" key="1">
    <source>
        <dbReference type="EMBL" id="CAH3160300.1"/>
    </source>
</evidence>
<proteinExistence type="predicted"/>
<sequence length="86" mass="9764">MIELQMKGDCGVCGRHSGSIYVTFKVLKFHLRTTDKSLYFSTTQCNDLRAWTQLRMSKAEFPAEESKTVLSMSVPLSVNVFLQITL</sequence>
<accession>A0AAU9XVN8</accession>
<gene>
    <name evidence="1" type="ORF">PMEA_00032369</name>
</gene>
<comment type="caution">
    <text evidence="1">The sequence shown here is derived from an EMBL/GenBank/DDBJ whole genome shotgun (WGS) entry which is preliminary data.</text>
</comment>
<organism evidence="1 2">
    <name type="scientific">Pocillopora meandrina</name>
    <dbReference type="NCBI Taxonomy" id="46732"/>
    <lineage>
        <taxon>Eukaryota</taxon>
        <taxon>Metazoa</taxon>
        <taxon>Cnidaria</taxon>
        <taxon>Anthozoa</taxon>
        <taxon>Hexacorallia</taxon>
        <taxon>Scleractinia</taxon>
        <taxon>Astrocoeniina</taxon>
        <taxon>Pocilloporidae</taxon>
        <taxon>Pocillopora</taxon>
    </lineage>
</organism>
<evidence type="ECO:0000313" key="2">
    <source>
        <dbReference type="Proteomes" id="UP001159428"/>
    </source>
</evidence>
<dbReference type="EMBL" id="CALNXJ010000075">
    <property type="protein sequence ID" value="CAH3160300.1"/>
    <property type="molecule type" value="Genomic_DNA"/>
</dbReference>
<keyword evidence="2" id="KW-1185">Reference proteome</keyword>